<evidence type="ECO:0000313" key="6">
    <source>
        <dbReference type="Proteomes" id="UP000732380"/>
    </source>
</evidence>
<keyword evidence="1" id="KW-0539">Nucleus</keyword>
<dbReference type="CDD" id="cd00067">
    <property type="entry name" value="GAL4"/>
    <property type="match status" value="1"/>
</dbReference>
<dbReference type="PANTHER" id="PTHR47256:SF1">
    <property type="entry name" value="ZN(II)2CYS6 TRANSCRIPTION FACTOR (EUROFUNG)"/>
    <property type="match status" value="1"/>
</dbReference>
<evidence type="ECO:0000256" key="1">
    <source>
        <dbReference type="ARBA" id="ARBA00023242"/>
    </source>
</evidence>
<dbReference type="InterPro" id="IPR001138">
    <property type="entry name" value="Zn2Cys6_DnaBD"/>
</dbReference>
<feature type="compositionally biased region" description="Basic and acidic residues" evidence="2">
    <location>
        <begin position="241"/>
        <end position="254"/>
    </location>
</feature>
<feature type="region of interest" description="Disordered" evidence="2">
    <location>
        <begin position="182"/>
        <end position="264"/>
    </location>
</feature>
<organism evidence="5 6">
    <name type="scientific">Claviceps humidiphila</name>
    <dbReference type="NCBI Taxonomy" id="1294629"/>
    <lineage>
        <taxon>Eukaryota</taxon>
        <taxon>Fungi</taxon>
        <taxon>Dikarya</taxon>
        <taxon>Ascomycota</taxon>
        <taxon>Pezizomycotina</taxon>
        <taxon>Sordariomycetes</taxon>
        <taxon>Hypocreomycetidae</taxon>
        <taxon>Hypocreales</taxon>
        <taxon>Clavicipitaceae</taxon>
        <taxon>Claviceps</taxon>
    </lineage>
</organism>
<gene>
    <name evidence="5" type="ORF">E4U13_005902</name>
</gene>
<comment type="caution">
    <text evidence="5">The sequence shown here is derived from an EMBL/GenBank/DDBJ whole genome shotgun (WGS) entry which is preliminary data.</text>
</comment>
<keyword evidence="6" id="KW-1185">Reference proteome</keyword>
<evidence type="ECO:0000256" key="3">
    <source>
        <dbReference type="SAM" id="SignalP"/>
    </source>
</evidence>
<reference evidence="5 6" key="1">
    <citation type="journal article" date="2020" name="bioRxiv">
        <title>Whole genome comparisons of ergot fungi reveals the divergence and evolution of species within the genus Claviceps are the result of varying mechanisms driving genome evolution and host range expansion.</title>
        <authorList>
            <person name="Wyka S.A."/>
            <person name="Mondo S.J."/>
            <person name="Liu M."/>
            <person name="Dettman J."/>
            <person name="Nalam V."/>
            <person name="Broders K.D."/>
        </authorList>
    </citation>
    <scope>NUCLEOTIDE SEQUENCE [LARGE SCALE GENOMIC DNA]</scope>
    <source>
        <strain evidence="5 6">LM576</strain>
    </source>
</reference>
<feature type="chain" id="PRO_5040247377" description="Zn(2)-C6 fungal-type domain-containing protein" evidence="3">
    <location>
        <begin position="17"/>
        <end position="769"/>
    </location>
</feature>
<feature type="domain" description="Zn(2)-C6 fungal-type" evidence="4">
    <location>
        <begin position="110"/>
        <end position="132"/>
    </location>
</feature>
<dbReference type="CDD" id="cd12148">
    <property type="entry name" value="fungal_TF_MHR"/>
    <property type="match status" value="1"/>
</dbReference>
<accession>A0A9P7PX19</accession>
<dbReference type="Proteomes" id="UP000732380">
    <property type="component" value="Unassembled WGS sequence"/>
</dbReference>
<dbReference type="InterPro" id="IPR036864">
    <property type="entry name" value="Zn2-C6_fun-type_DNA-bd_sf"/>
</dbReference>
<sequence length="769" mass="85920">MALIGQLVFGALSVAATPPSFLCIRGQVCHINRGHSALATSSYAFGRGPTRPRGNIDVPCFIRDAPRSVSTGSLMDRRYVPLRPWVPGAEEVSATTPQTLDNKRRRVGVACDGHRPKCSNCQGKSFSCEYRDEGDLTRESKELVVEVTRILAQLPEPGRVRVLQELGEESSAWTILSTLRQRAADSRQEQSDASGSIQSSTGDEMEDAFHGWESQNPVAYPDRDSEGTQPDMMRADGTTAEPRKTNSDTTERPASRVSGPEKGSAIGDVTLCDPRLSKLNIRHWTSIDISDELAAKCISLYLQTDHPLLGHFDPELFVSSLISEEHEYCSSLLINAMLYWACQMYSAIDPQTDALATAFCVEAEILWTAERELGHDSTLTLAAAEFLCMGYLGQGRDHAVLRYLAEATDMAGRMGLFSNSSEAQNSNQETRTFPHLTGAAKAAHMYAAWGIFNWLTLMSLFYHQPGMLYPSSPPLIAVPKGPHVDTTETSLVLPAEVVSWVPAYMGDTFPYLCWFWTIVREMTWVYYVGGQTTLGSHGSLAFAEFKFRELLAWTNSLPPQLLSKPYTPHHVQVMHIWFHACVLDLFRPFIGRGHLRYQRLRTFASNTCSPSAICATSTAQLKKLIVNYRLNYESSNVTILWHTALIYVANAILETNPKDKDWYTYLLHCLYGYKSLSHSWRVAKSITRGLLSLTIRKGGMSSEKASQILRDLENNDTHQSPGEIRATFMLDLDRALSEPDTATVEYLANQFEDNVIMERYTNLFDKNPN</sequence>
<feature type="compositionally biased region" description="Polar residues" evidence="2">
    <location>
        <begin position="191"/>
        <end position="202"/>
    </location>
</feature>
<dbReference type="Pfam" id="PF00172">
    <property type="entry name" value="Zn_clus"/>
    <property type="match status" value="1"/>
</dbReference>
<dbReference type="EMBL" id="SRQM01000496">
    <property type="protein sequence ID" value="KAG6109354.1"/>
    <property type="molecule type" value="Genomic_DNA"/>
</dbReference>
<dbReference type="PANTHER" id="PTHR47256">
    <property type="entry name" value="ZN(II)2CYS6 TRANSCRIPTION FACTOR (EUROFUNG)-RELATED"/>
    <property type="match status" value="1"/>
</dbReference>
<keyword evidence="3" id="KW-0732">Signal</keyword>
<dbReference type="AlphaFoldDB" id="A0A9P7PX19"/>
<dbReference type="GO" id="GO:0008270">
    <property type="term" value="F:zinc ion binding"/>
    <property type="evidence" value="ECO:0007669"/>
    <property type="project" value="InterPro"/>
</dbReference>
<dbReference type="InterPro" id="IPR053187">
    <property type="entry name" value="Notoamide_regulator"/>
</dbReference>
<dbReference type="GO" id="GO:0000981">
    <property type="term" value="F:DNA-binding transcription factor activity, RNA polymerase II-specific"/>
    <property type="evidence" value="ECO:0007669"/>
    <property type="project" value="InterPro"/>
</dbReference>
<proteinExistence type="predicted"/>
<feature type="signal peptide" evidence="3">
    <location>
        <begin position="1"/>
        <end position="16"/>
    </location>
</feature>
<evidence type="ECO:0000259" key="4">
    <source>
        <dbReference type="Pfam" id="PF00172"/>
    </source>
</evidence>
<evidence type="ECO:0000313" key="5">
    <source>
        <dbReference type="EMBL" id="KAG6109354.1"/>
    </source>
</evidence>
<name>A0A9P7PX19_9HYPO</name>
<dbReference type="Gene3D" id="4.10.240.10">
    <property type="entry name" value="Zn(2)-C6 fungal-type DNA-binding domain"/>
    <property type="match status" value="1"/>
</dbReference>
<protein>
    <recommendedName>
        <fullName evidence="4">Zn(2)-C6 fungal-type domain-containing protein</fullName>
    </recommendedName>
</protein>
<evidence type="ECO:0000256" key="2">
    <source>
        <dbReference type="SAM" id="MobiDB-lite"/>
    </source>
</evidence>